<keyword evidence="11" id="KW-1185">Reference proteome</keyword>
<protein>
    <recommendedName>
        <fullName evidence="9">Ionotropic receptor 75a N-terminal domain-containing protein</fullName>
    </recommendedName>
</protein>
<dbReference type="SUPFAM" id="SSF53850">
    <property type="entry name" value="Periplasmic binding protein-like II"/>
    <property type="match status" value="1"/>
</dbReference>
<evidence type="ECO:0000256" key="5">
    <source>
        <dbReference type="ARBA" id="ARBA00023136"/>
    </source>
</evidence>
<dbReference type="AlphaFoldDB" id="A0A833RLR4"/>
<evidence type="ECO:0000313" key="11">
    <source>
        <dbReference type="Proteomes" id="UP000655588"/>
    </source>
</evidence>
<keyword evidence="2" id="KW-1003">Cell membrane</keyword>
<dbReference type="Proteomes" id="UP000655588">
    <property type="component" value="Unassembled WGS sequence"/>
</dbReference>
<evidence type="ECO:0000256" key="1">
    <source>
        <dbReference type="ARBA" id="ARBA00004651"/>
    </source>
</evidence>
<evidence type="ECO:0000313" key="10">
    <source>
        <dbReference type="EMBL" id="KAF3421433.1"/>
    </source>
</evidence>
<name>A0A833RLR4_9HYME</name>
<sequence>MTCFLMKNKRRDNCWDNCNTNALLIVALYADKTNMIRDYFVFKDVTRVAGFSCGEIENDYQVVKLLNDVGIMVSINHFTSTIDVFRFLRTTYWNLGIFLDLRCSVADENIMKIFYETSTHYMYDHLHQWLILGNNMSHTVQLLNDSVFSIITDITIAIPNNNDYFLYDVYNHCKSCGGLINITELGTWTGQNGLQITLQTDKFPRRWDYHKMRIKIAGLTTGRHKDQSLIEYLREQSITYTDNWSKFGFAIMEHVKDLFNFTFEVIELDHWEKNDSVGPLISGLHQGKYHLGYFPSIITIERLNRADVILQVWPIRTCFMFLTKPSLKVDMNIIFRPFSRNVWYVIFLLIIIIIFVLWMILKLETHVADYGITVLITVAALCQQGLPFISTQFSSRVVFLHTLIFGLLVYNYYSAAIVSSRLNVPLDKMNDSLYSLVKSKMKLAAYKDIYFNYLLRYPADDVQYFAKYWNTIPEDKRFLSLEDGVKGISNLRFAYHAEPTNVYPLIDRSFDKEMICQLTEVHLFRPNSIGLWSAQRSPFQEITKIGLIRIYTSGIRKREVLRWSYRKPYCNKDKHYVSSVTIHEMIPIILVLCFGIVLSAVICFMENVVFHIRHKKQEQTKESENRLKKCNQKNIVPQIKTMITLFKCEKYYVVLIT</sequence>
<dbReference type="PANTHER" id="PTHR42643">
    <property type="entry name" value="IONOTROPIC RECEPTOR 20A-RELATED"/>
    <property type="match status" value="1"/>
</dbReference>
<comment type="subcellular location">
    <subcellularLocation>
        <location evidence="1">Cell membrane</location>
        <topology evidence="1">Multi-pass membrane protein</topology>
    </subcellularLocation>
</comment>
<evidence type="ECO:0000256" key="4">
    <source>
        <dbReference type="ARBA" id="ARBA00022989"/>
    </source>
</evidence>
<dbReference type="InterPro" id="IPR057074">
    <property type="entry name" value="IR75A_N"/>
</dbReference>
<dbReference type="PANTHER" id="PTHR42643:SF30">
    <property type="entry name" value="IONOTROPIC RECEPTOR 40A-RELATED"/>
    <property type="match status" value="1"/>
</dbReference>
<feature type="domain" description="Ionotropic receptor 75a N-terminal" evidence="9">
    <location>
        <begin position="31"/>
        <end position="214"/>
    </location>
</feature>
<evidence type="ECO:0000256" key="3">
    <source>
        <dbReference type="ARBA" id="ARBA00022692"/>
    </source>
</evidence>
<organism evidence="10 11">
    <name type="scientific">Frieseomelitta varia</name>
    <dbReference type="NCBI Taxonomy" id="561572"/>
    <lineage>
        <taxon>Eukaryota</taxon>
        <taxon>Metazoa</taxon>
        <taxon>Ecdysozoa</taxon>
        <taxon>Arthropoda</taxon>
        <taxon>Hexapoda</taxon>
        <taxon>Insecta</taxon>
        <taxon>Pterygota</taxon>
        <taxon>Neoptera</taxon>
        <taxon>Endopterygota</taxon>
        <taxon>Hymenoptera</taxon>
        <taxon>Apocrita</taxon>
        <taxon>Aculeata</taxon>
        <taxon>Apoidea</taxon>
        <taxon>Anthophila</taxon>
        <taxon>Apidae</taxon>
        <taxon>Frieseomelitta</taxon>
    </lineage>
</organism>
<dbReference type="EMBL" id="WNWW01000867">
    <property type="protein sequence ID" value="KAF3421433.1"/>
    <property type="molecule type" value="Genomic_DNA"/>
</dbReference>
<reference evidence="10" key="1">
    <citation type="submission" date="2019-11" db="EMBL/GenBank/DDBJ databases">
        <title>The nuclear and mitochondrial genomes of Frieseomelitta varia - a highly eusocial stingless bee (Meliponini) with a permanently sterile worker caste.</title>
        <authorList>
            <person name="Freitas F.C.P."/>
            <person name="Lourenco A.P."/>
            <person name="Nunes F.M.F."/>
            <person name="Paschoal A.R."/>
            <person name="Abreu F.C.P."/>
            <person name="Barbin F.O."/>
            <person name="Bataglia L."/>
            <person name="Cardoso-Junior C.A.M."/>
            <person name="Cervoni M.S."/>
            <person name="Silva S.R."/>
            <person name="Dalarmi F."/>
            <person name="Del Lama M.A."/>
            <person name="Depintor T.S."/>
            <person name="Ferreira K.M."/>
            <person name="Goria P.S."/>
            <person name="Jaskot M.C."/>
            <person name="Lago D.C."/>
            <person name="Luna-Lucena D."/>
            <person name="Moda L.M."/>
            <person name="Nascimento L."/>
            <person name="Pedrino M."/>
            <person name="Rabico F.O."/>
            <person name="Sanches F.C."/>
            <person name="Santos D.E."/>
            <person name="Santos C.G."/>
            <person name="Vieira J."/>
            <person name="Lopes T.F."/>
            <person name="Barchuk A.R."/>
            <person name="Hartfelder K."/>
            <person name="Simoes Z.L.P."/>
            <person name="Bitondi M.M.G."/>
            <person name="Pinheiro D.G."/>
        </authorList>
    </citation>
    <scope>NUCLEOTIDE SEQUENCE</scope>
    <source>
        <strain evidence="10">USP_RPSP 00005682</strain>
        <tissue evidence="10">Whole individual</tissue>
    </source>
</reference>
<feature type="transmembrane region" description="Helical" evidence="8">
    <location>
        <begin position="367"/>
        <end position="386"/>
    </location>
</feature>
<dbReference type="GO" id="GO:0005886">
    <property type="term" value="C:plasma membrane"/>
    <property type="evidence" value="ECO:0007669"/>
    <property type="project" value="UniProtKB-SubCell"/>
</dbReference>
<feature type="transmembrane region" description="Helical" evidence="8">
    <location>
        <begin position="393"/>
        <end position="413"/>
    </location>
</feature>
<evidence type="ECO:0000256" key="7">
    <source>
        <dbReference type="ARBA" id="ARBA00023180"/>
    </source>
</evidence>
<proteinExistence type="predicted"/>
<feature type="transmembrane region" description="Helical" evidence="8">
    <location>
        <begin position="585"/>
        <end position="610"/>
    </location>
</feature>
<dbReference type="InterPro" id="IPR052192">
    <property type="entry name" value="Insect_Ionotropic_Sensory_Rcpt"/>
</dbReference>
<accession>A0A833RLR4</accession>
<evidence type="ECO:0000256" key="6">
    <source>
        <dbReference type="ARBA" id="ARBA00023170"/>
    </source>
</evidence>
<comment type="caution">
    <text evidence="10">The sequence shown here is derived from an EMBL/GenBank/DDBJ whole genome shotgun (WGS) entry which is preliminary data.</text>
</comment>
<keyword evidence="3 8" id="KW-0812">Transmembrane</keyword>
<keyword evidence="7" id="KW-0325">Glycoprotein</keyword>
<keyword evidence="6" id="KW-0675">Receptor</keyword>
<evidence type="ECO:0000256" key="2">
    <source>
        <dbReference type="ARBA" id="ARBA00022475"/>
    </source>
</evidence>
<keyword evidence="4 8" id="KW-1133">Transmembrane helix</keyword>
<evidence type="ECO:0000259" key="9">
    <source>
        <dbReference type="Pfam" id="PF24576"/>
    </source>
</evidence>
<evidence type="ECO:0000256" key="8">
    <source>
        <dbReference type="SAM" id="Phobius"/>
    </source>
</evidence>
<dbReference type="Pfam" id="PF24576">
    <property type="entry name" value="IR75A_N"/>
    <property type="match status" value="1"/>
</dbReference>
<keyword evidence="5 8" id="KW-0472">Membrane</keyword>
<gene>
    <name evidence="10" type="ORF">E2986_02408</name>
</gene>
<feature type="transmembrane region" description="Helical" evidence="8">
    <location>
        <begin position="341"/>
        <end position="361"/>
    </location>
</feature>
<dbReference type="Gene3D" id="1.10.287.70">
    <property type="match status" value="1"/>
</dbReference>